<dbReference type="AlphaFoldDB" id="A0A0H2WW49"/>
<sequence length="188" mass="21417">MTTLTLQQACDACQTNKTAWLNRKTELAAAMQEYQELLLDDNVSGSRRLQMLRDLIDVKKWEVNQAAGRYIFSHEEVQRISIRNRLHDFMQQNGAELAAALAPELMGIKNQPAMIKNRALDRSVSYLREALSVWLTAGDEINYSAQDKDILTAIGYRPDAPSRDDNREKFTPAQNMIYTRRRAGLAAQ</sequence>
<name>A0A0H2WW49_SALPA</name>
<evidence type="ECO:0000313" key="3">
    <source>
        <dbReference type="Proteomes" id="UP000008185"/>
    </source>
</evidence>
<dbReference type="Pfam" id="PF07455">
    <property type="entry name" value="Psu"/>
    <property type="match status" value="1"/>
</dbReference>
<reference evidence="2" key="2">
    <citation type="journal article" date="2018" name="Genome Biol.">
        <title>SKESA: strategic k-mer extension for scrupulous assemblies.</title>
        <authorList>
            <person name="Souvorov A."/>
            <person name="Agarwala R."/>
            <person name="Lipman D.J."/>
        </authorList>
    </citation>
    <scope>NUCLEOTIDE SEQUENCE</scope>
    <source>
        <strain evidence="2">ATCC 9150</strain>
    </source>
</reference>
<reference evidence="2" key="3">
    <citation type="submission" date="2018-07" db="EMBL/GenBank/DDBJ databases">
        <authorList>
            <consortium name="NCBI Pathogen Detection Project"/>
        </authorList>
    </citation>
    <scope>NUCLEOTIDE SEQUENCE</scope>
    <source>
        <strain evidence="2">ATCC 9150</strain>
    </source>
</reference>
<dbReference type="EMBL" id="DAASTS010000004">
    <property type="protein sequence ID" value="HAE6985542.1"/>
    <property type="molecule type" value="Genomic_DNA"/>
</dbReference>
<dbReference type="HOGENOM" id="CLU_123898_0_0_6"/>
<accession>A0A0H2WW49</accession>
<proteinExistence type="predicted"/>
<dbReference type="Gene3D" id="1.20.58.1090">
    <property type="entry name" value="Phage polarity suppression protein monomer"/>
    <property type="match status" value="1"/>
</dbReference>
<dbReference type="RefSeq" id="WP_000210078.1">
    <property type="nucleotide sequence ID" value="NC_006511.1"/>
</dbReference>
<evidence type="ECO:0000313" key="2">
    <source>
        <dbReference type="EMBL" id="HAE6985542.1"/>
    </source>
</evidence>
<gene>
    <name evidence="1" type="ordered locus">SPA4292</name>
    <name evidence="2" type="ORF">GNB70_001156</name>
</gene>
<protein>
    <submittedName>
        <fullName evidence="2">Phage polarity suppression protein</fullName>
    </submittedName>
</protein>
<dbReference type="KEGG" id="spt:SPA4292"/>
<dbReference type="InterPro" id="IPR010006">
    <property type="entry name" value="Phage_P4_Psu"/>
</dbReference>
<reference evidence="1 3" key="1">
    <citation type="journal article" date="2004" name="Nat. Genet.">
        <title>Comparison of genome degradation in Paratyphi A and Typhi, human-restricted serovars of Salmonella enterica that cause typhoid.</title>
        <authorList>
            <person name="McClelland M."/>
            <person name="Sanderson K.E."/>
            <person name="Clifton S.W."/>
            <person name="Latreille P."/>
            <person name="Porwollik S."/>
            <person name="Sabo A."/>
            <person name="Meyer R."/>
            <person name="Bieri T."/>
            <person name="Ozersky P."/>
            <person name="McLellan M."/>
            <person name="Harkins C.R."/>
            <person name="Wang C."/>
            <person name="Nguyen C."/>
            <person name="Berghoff A."/>
            <person name="Elliott G."/>
            <person name="Kohlberg S."/>
            <person name="Strong C."/>
            <person name="Du F."/>
            <person name="Carter J."/>
            <person name="Kremizki C."/>
            <person name="Layman D."/>
            <person name="Leonard S."/>
            <person name="Sun H."/>
            <person name="Fulton L."/>
            <person name="Nash W."/>
            <person name="Miner T."/>
            <person name="Minx P."/>
            <person name="Delehaunty K."/>
            <person name="Fronick C."/>
            <person name="Magrini V."/>
            <person name="Nhan M."/>
            <person name="Warren W."/>
            <person name="Florea L."/>
            <person name="Spieth J."/>
            <person name="Wilson R.K."/>
        </authorList>
    </citation>
    <scope>NUCLEOTIDE SEQUENCE [LARGE SCALE GENOMIC DNA]</scope>
    <source>
        <strain evidence="1">ATCC 9150</strain>
        <strain evidence="3">ATCC 9150 / SARB42</strain>
    </source>
</reference>
<dbReference type="EMBL" id="CP000026">
    <property type="protein sequence ID" value="AAV80025.1"/>
    <property type="molecule type" value="Genomic_DNA"/>
</dbReference>
<evidence type="ECO:0000313" key="1">
    <source>
        <dbReference type="EMBL" id="AAV80025.1"/>
    </source>
</evidence>
<organism evidence="1 3">
    <name type="scientific">Salmonella paratyphi A (strain ATCC 9150 / SARB42)</name>
    <dbReference type="NCBI Taxonomy" id="295319"/>
    <lineage>
        <taxon>Bacteria</taxon>
        <taxon>Pseudomonadati</taxon>
        <taxon>Pseudomonadota</taxon>
        <taxon>Gammaproteobacteria</taxon>
        <taxon>Enterobacterales</taxon>
        <taxon>Enterobacteriaceae</taxon>
        <taxon>Salmonella</taxon>
    </lineage>
</organism>
<dbReference type="Proteomes" id="UP000008185">
    <property type="component" value="Chromosome"/>
</dbReference>